<protein>
    <submittedName>
        <fullName evidence="4">Carbohydrate-binding family 9-like protein</fullName>
    </submittedName>
</protein>
<organism evidence="4 6">
    <name type="scientific">Fulvivirga sedimenti</name>
    <dbReference type="NCBI Taxonomy" id="2879465"/>
    <lineage>
        <taxon>Bacteria</taxon>
        <taxon>Pseudomonadati</taxon>
        <taxon>Bacteroidota</taxon>
        <taxon>Cytophagia</taxon>
        <taxon>Cytophagales</taxon>
        <taxon>Fulvivirgaceae</taxon>
        <taxon>Fulvivirga</taxon>
    </lineage>
</organism>
<dbReference type="GO" id="GO:0016052">
    <property type="term" value="P:carbohydrate catabolic process"/>
    <property type="evidence" value="ECO:0007669"/>
    <property type="project" value="InterPro"/>
</dbReference>
<dbReference type="Pfam" id="PF06452">
    <property type="entry name" value="CBM9_1"/>
    <property type="match status" value="1"/>
</dbReference>
<feature type="domain" description="Carbohydrate-binding" evidence="2">
    <location>
        <begin position="35"/>
        <end position="126"/>
    </location>
</feature>
<dbReference type="GO" id="GO:0030246">
    <property type="term" value="F:carbohydrate binding"/>
    <property type="evidence" value="ECO:0007669"/>
    <property type="project" value="InterPro"/>
</dbReference>
<evidence type="ECO:0000313" key="4">
    <source>
        <dbReference type="EMBL" id="MCA6075817.1"/>
    </source>
</evidence>
<feature type="chain" id="PRO_5041116490" evidence="1">
    <location>
        <begin position="19"/>
        <end position="234"/>
    </location>
</feature>
<evidence type="ECO:0000256" key="1">
    <source>
        <dbReference type="SAM" id="SignalP"/>
    </source>
</evidence>
<gene>
    <name evidence="3" type="ORF">LDX50_07150</name>
    <name evidence="4" type="ORF">LDX50_13120</name>
    <name evidence="5" type="ORF">LDX50_18840</name>
</gene>
<dbReference type="EMBL" id="JAIXNE010000004">
    <property type="protein sequence ID" value="MCA6076945.1"/>
    <property type="molecule type" value="Genomic_DNA"/>
</dbReference>
<dbReference type="SUPFAM" id="SSF49344">
    <property type="entry name" value="CBD9-like"/>
    <property type="match status" value="1"/>
</dbReference>
<dbReference type="Proteomes" id="UP001139409">
    <property type="component" value="Unassembled WGS sequence"/>
</dbReference>
<dbReference type="EMBL" id="JAIXNE010000002">
    <property type="protein sequence ID" value="MCA6074640.1"/>
    <property type="molecule type" value="Genomic_DNA"/>
</dbReference>
<evidence type="ECO:0000259" key="2">
    <source>
        <dbReference type="Pfam" id="PF06452"/>
    </source>
</evidence>
<name>A0A9X1HTE0_9BACT</name>
<dbReference type="CDD" id="cd09620">
    <property type="entry name" value="CBM9_like_3"/>
    <property type="match status" value="1"/>
</dbReference>
<dbReference type="RefSeq" id="WP_225697753.1">
    <property type="nucleotide sequence ID" value="NZ_JAIXNE010000002.1"/>
</dbReference>
<reference evidence="4" key="1">
    <citation type="submission" date="2021-09" db="EMBL/GenBank/DDBJ databases">
        <title>Fulvivirga sp. isolated from coastal sediment.</title>
        <authorList>
            <person name="Yu H."/>
        </authorList>
    </citation>
    <scope>NUCLEOTIDE SEQUENCE</scope>
    <source>
        <strain evidence="4">1062</strain>
    </source>
</reference>
<keyword evidence="6" id="KW-1185">Reference proteome</keyword>
<dbReference type="EMBL" id="JAIXNE010000003">
    <property type="protein sequence ID" value="MCA6075817.1"/>
    <property type="molecule type" value="Genomic_DNA"/>
</dbReference>
<comment type="caution">
    <text evidence="4">The sequence shown here is derived from an EMBL/GenBank/DDBJ whole genome shotgun (WGS) entry which is preliminary data.</text>
</comment>
<dbReference type="AlphaFoldDB" id="A0A9X1HTE0"/>
<evidence type="ECO:0000313" key="6">
    <source>
        <dbReference type="Proteomes" id="UP001139409"/>
    </source>
</evidence>
<dbReference type="GO" id="GO:0004553">
    <property type="term" value="F:hydrolase activity, hydrolyzing O-glycosyl compounds"/>
    <property type="evidence" value="ECO:0007669"/>
    <property type="project" value="InterPro"/>
</dbReference>
<accession>A0A9X1HTE0</accession>
<evidence type="ECO:0000313" key="3">
    <source>
        <dbReference type="EMBL" id="MCA6074640.1"/>
    </source>
</evidence>
<feature type="signal peptide" evidence="1">
    <location>
        <begin position="1"/>
        <end position="18"/>
    </location>
</feature>
<dbReference type="Gene3D" id="2.60.40.1190">
    <property type="match status" value="1"/>
</dbReference>
<evidence type="ECO:0000313" key="5">
    <source>
        <dbReference type="EMBL" id="MCA6076945.1"/>
    </source>
</evidence>
<proteinExistence type="predicted"/>
<dbReference type="InterPro" id="IPR010502">
    <property type="entry name" value="Carb-bd_dom_fam9"/>
</dbReference>
<sequence length="234" mass="27624">MKILCTLTLILFSIVATSQENPMTIHRTSDFEITGHGSAGEWGKADWFEIPQRTGNGEKMRTQAKVLYSDQGMYFLVECEDRKLTSSLTEDNTDLYNEDVVEVFLWTDEEHPLYFEYEISPLNYELVLIIPNFDGDFLGWIPWHYEGGRRIKHQTSVKGGEKKSMASVESWTAEFFIPYELLKPLRNVPPSSGMEWRMNIYRMDYDSGMRDRWEWKPIVKNFHEYKLFGRVRFE</sequence>
<keyword evidence="1" id="KW-0732">Signal</keyword>